<comment type="caution">
    <text evidence="2">The sequence shown here is derived from an EMBL/GenBank/DDBJ whole genome shotgun (WGS) entry which is preliminary data.</text>
</comment>
<dbReference type="Pfam" id="PF12697">
    <property type="entry name" value="Abhydrolase_6"/>
    <property type="match status" value="1"/>
</dbReference>
<protein>
    <submittedName>
        <fullName evidence="2">Alpha/beta fold hydrolase</fullName>
    </submittedName>
</protein>
<gene>
    <name evidence="2" type="ORF">H8D96_16685</name>
</gene>
<keyword evidence="2" id="KW-0378">Hydrolase</keyword>
<evidence type="ECO:0000313" key="2">
    <source>
        <dbReference type="EMBL" id="MBC8433545.1"/>
    </source>
</evidence>
<reference evidence="2 3" key="1">
    <citation type="submission" date="2020-08" db="EMBL/GenBank/DDBJ databases">
        <title>Bridging the membrane lipid divide: bacteria of the FCB group superphylum have the potential to synthesize archaeal ether lipids.</title>
        <authorList>
            <person name="Villanueva L."/>
            <person name="Von Meijenfeldt F.A.B."/>
            <person name="Westbye A.B."/>
            <person name="Yadav S."/>
            <person name="Hopmans E.C."/>
            <person name="Dutilh B.E."/>
            <person name="Sinninghe Damste J.S."/>
        </authorList>
    </citation>
    <scope>NUCLEOTIDE SEQUENCE [LARGE SCALE GENOMIC DNA]</scope>
    <source>
        <strain evidence="2">NIOZ-UU17</strain>
    </source>
</reference>
<dbReference type="GO" id="GO:0016787">
    <property type="term" value="F:hydrolase activity"/>
    <property type="evidence" value="ECO:0007669"/>
    <property type="project" value="UniProtKB-KW"/>
</dbReference>
<organism evidence="2 3">
    <name type="scientific">Candidatus Desulfatibia vada</name>
    <dbReference type="NCBI Taxonomy" id="2841696"/>
    <lineage>
        <taxon>Bacteria</taxon>
        <taxon>Pseudomonadati</taxon>
        <taxon>Thermodesulfobacteriota</taxon>
        <taxon>Desulfobacteria</taxon>
        <taxon>Desulfobacterales</taxon>
        <taxon>Desulfobacterales incertae sedis</taxon>
        <taxon>Candidatus Desulfatibia</taxon>
    </lineage>
</organism>
<dbReference type="InterPro" id="IPR000073">
    <property type="entry name" value="AB_hydrolase_1"/>
</dbReference>
<dbReference type="Proteomes" id="UP000605201">
    <property type="component" value="Unassembled WGS sequence"/>
</dbReference>
<dbReference type="PANTHER" id="PTHR42103:SF2">
    <property type="entry name" value="AB HYDROLASE-1 DOMAIN-CONTAINING PROTEIN"/>
    <property type="match status" value="1"/>
</dbReference>
<proteinExistence type="predicted"/>
<evidence type="ECO:0000313" key="3">
    <source>
        <dbReference type="Proteomes" id="UP000605201"/>
    </source>
</evidence>
<dbReference type="AlphaFoldDB" id="A0A8J6P7P3"/>
<dbReference type="InterPro" id="IPR029058">
    <property type="entry name" value="AB_hydrolase_fold"/>
</dbReference>
<dbReference type="PANTHER" id="PTHR42103">
    <property type="entry name" value="ALPHA/BETA-HYDROLASES SUPERFAMILY PROTEIN"/>
    <property type="match status" value="1"/>
</dbReference>
<sequence length="200" mass="22191">MAEKILIQSDNLQIEGLLDRRTTDKGAVISHPHPLYGGNMYAAGVESIVHAYWKKGYTTLRFNFRGVGNSQGLYDNGVGEQQDVLAALSFLSETGTKQIDLAGYSFGAWVNAHAVQQDTPVERMILVSPPVGFMDFTKIAAIDRLKLVVTGSRDQIAPAEQIKTLLPSWNPEARFEIIEGADHFYGGYLDRLEKILDDYL</sequence>
<evidence type="ECO:0000259" key="1">
    <source>
        <dbReference type="Pfam" id="PF12697"/>
    </source>
</evidence>
<feature type="domain" description="AB hydrolase-1" evidence="1">
    <location>
        <begin position="50"/>
        <end position="171"/>
    </location>
</feature>
<dbReference type="SUPFAM" id="SSF53474">
    <property type="entry name" value="alpha/beta-Hydrolases"/>
    <property type="match status" value="1"/>
</dbReference>
<accession>A0A8J6P7P3</accession>
<dbReference type="EMBL" id="JACNIG010000307">
    <property type="protein sequence ID" value="MBC8433545.1"/>
    <property type="molecule type" value="Genomic_DNA"/>
</dbReference>
<dbReference type="Gene3D" id="3.40.50.1820">
    <property type="entry name" value="alpha/beta hydrolase"/>
    <property type="match status" value="1"/>
</dbReference>
<name>A0A8J6P7P3_9BACT</name>